<dbReference type="PANTHER" id="PTHR43380">
    <property type="entry name" value="2-OXOISOVALERATE DEHYDROGENASE SUBUNIT ALPHA, MITOCHONDRIAL"/>
    <property type="match status" value="1"/>
</dbReference>
<evidence type="ECO:0000256" key="2">
    <source>
        <dbReference type="ARBA" id="ARBA00004305"/>
    </source>
</evidence>
<dbReference type="OrthoDB" id="3845at2759"/>
<keyword evidence="12" id="KW-1185">Reference proteome</keyword>
<feature type="domain" description="Dehydrogenase E1 component" evidence="10">
    <location>
        <begin position="104"/>
        <end position="409"/>
    </location>
</feature>
<dbReference type="InterPro" id="IPR001017">
    <property type="entry name" value="DH_E1"/>
</dbReference>
<dbReference type="GeneID" id="54474740"/>
<comment type="similarity">
    <text evidence="3 9">Belongs to the BCKDHA family.</text>
</comment>
<evidence type="ECO:0000259" key="10">
    <source>
        <dbReference type="Pfam" id="PF00676"/>
    </source>
</evidence>
<protein>
    <recommendedName>
        <fullName evidence="9">2-oxoisovalerate dehydrogenase subunit alpha</fullName>
        <ecNumber evidence="9">1.2.4.4</ecNumber>
    </recommendedName>
    <alternativeName>
        <fullName evidence="9">Branched-chain alpha-keto acid dehydrogenase E1 component alpha chain</fullName>
    </alternativeName>
</protein>
<evidence type="ECO:0000313" key="12">
    <source>
        <dbReference type="Proteomes" id="UP000799767"/>
    </source>
</evidence>
<comment type="function">
    <text evidence="9">The branched-chain alpha-keto dehydrogenase complex catalyzes the overall conversion of alpha-keto acids to acyl-CoA and CO(2). It contains multiple copies of three enzymatic components: branched-chain alpha-keto acid decarboxylase (E1), lipoamide acyltransferase (E2) and lipoamide dehydrogenase (E3).</text>
</comment>
<comment type="subcellular location">
    <subcellularLocation>
        <location evidence="2">Mitochondrion matrix</location>
    </subcellularLocation>
</comment>
<dbReference type="GO" id="GO:0046872">
    <property type="term" value="F:metal ion binding"/>
    <property type="evidence" value="ECO:0007669"/>
    <property type="project" value="UniProtKB-KW"/>
</dbReference>
<dbReference type="Gene3D" id="3.40.50.970">
    <property type="match status" value="1"/>
</dbReference>
<dbReference type="InterPro" id="IPR029061">
    <property type="entry name" value="THDP-binding"/>
</dbReference>
<dbReference type="Pfam" id="PF00676">
    <property type="entry name" value="E1_dh"/>
    <property type="match status" value="1"/>
</dbReference>
<dbReference type="EC" id="1.2.4.4" evidence="9"/>
<dbReference type="Proteomes" id="UP000799767">
    <property type="component" value="Unassembled WGS sequence"/>
</dbReference>
<gene>
    <name evidence="11" type="ORF">BDY17DRAFT_298412</name>
</gene>
<evidence type="ECO:0000256" key="3">
    <source>
        <dbReference type="ARBA" id="ARBA00008646"/>
    </source>
</evidence>
<keyword evidence="5" id="KW-0809">Transit peptide</keyword>
<evidence type="ECO:0000256" key="7">
    <source>
        <dbReference type="ARBA" id="ARBA00023002"/>
    </source>
</evidence>
<keyword evidence="4" id="KW-0479">Metal-binding</keyword>
<comment type="catalytic activity">
    <reaction evidence="9">
        <text>N(6)-[(R)-lipoyl]-L-lysyl-[protein] + 3-methyl-2-oxobutanoate + H(+) = N(6)-[(R)-S(8)-2-methylpropanoyldihydrolipoyl]-L-lysyl-[protein] + CO2</text>
        <dbReference type="Rhea" id="RHEA:13457"/>
        <dbReference type="Rhea" id="RHEA-COMP:10474"/>
        <dbReference type="Rhea" id="RHEA-COMP:10497"/>
        <dbReference type="ChEBI" id="CHEBI:11851"/>
        <dbReference type="ChEBI" id="CHEBI:15378"/>
        <dbReference type="ChEBI" id="CHEBI:16526"/>
        <dbReference type="ChEBI" id="CHEBI:83099"/>
        <dbReference type="ChEBI" id="CHEBI:83142"/>
        <dbReference type="EC" id="1.2.4.4"/>
    </reaction>
</comment>
<evidence type="ECO:0000256" key="1">
    <source>
        <dbReference type="ARBA" id="ARBA00001964"/>
    </source>
</evidence>
<proteinExistence type="inferred from homology"/>
<evidence type="ECO:0000256" key="4">
    <source>
        <dbReference type="ARBA" id="ARBA00022723"/>
    </source>
</evidence>
<keyword evidence="6" id="KW-0630">Potassium</keyword>
<accession>A0A6A6PR11</accession>
<dbReference type="CDD" id="cd02000">
    <property type="entry name" value="TPP_E1_PDC_ADC_BCADC"/>
    <property type="match status" value="1"/>
</dbReference>
<dbReference type="GO" id="GO:0005759">
    <property type="term" value="C:mitochondrial matrix"/>
    <property type="evidence" value="ECO:0007669"/>
    <property type="project" value="UniProtKB-SubCell"/>
</dbReference>
<sequence>MASRRVVQALRGALATPPLRLSAARSRVCFQCQQRWSSVSQRQGSDRVNFPGAVNSSFTTDLNFQRATEADAMPTYRYLDQEGQVIDKARGEPDVTDDELLGYYKTMVTVSILDLIMFDAQRQGKVSFYMVSQGEEGIGVGSSSALRNDDPLFLQYREHGVFFQRGTTLDDFIAQCFSTKDDTGRGRSMPVHYGSKKHHVHTISSCLATQLPQASGAAYARKIENARNPNKDEHRVVACYFGEGAASEGDFHAALNIAATRSCPVVFICRNNGYAISTSTLEQYKGDGIASRGVGYGVDTIRVDGNDILAVREVTKAARALALSDGGRPVLIEAMSYRVSHHSTSDDSFAYRAKVEVEDWKRRDNPITRLRKYMENKGIWDEEKEKQLRSDARKQVLDAYRKAEKEKWPPLANMLEDVYAEVTEEQKEQLVMVKEMVEKYPEEYDLDIYEGGLDALKSTVEAQR</sequence>
<keyword evidence="9" id="KW-0786">Thiamine pyrophosphate</keyword>
<dbReference type="SUPFAM" id="SSF52518">
    <property type="entry name" value="Thiamin diphosphate-binding fold (THDP-binding)"/>
    <property type="match status" value="1"/>
</dbReference>
<evidence type="ECO:0000256" key="6">
    <source>
        <dbReference type="ARBA" id="ARBA00022958"/>
    </source>
</evidence>
<dbReference type="RefSeq" id="XP_033588955.1">
    <property type="nucleotide sequence ID" value="XM_033733738.1"/>
</dbReference>
<comment type="cofactor">
    <cofactor evidence="1 9">
        <name>thiamine diphosphate</name>
        <dbReference type="ChEBI" id="CHEBI:58937"/>
    </cofactor>
</comment>
<organism evidence="11 12">
    <name type="scientific">Neohortaea acidophila</name>
    <dbReference type="NCBI Taxonomy" id="245834"/>
    <lineage>
        <taxon>Eukaryota</taxon>
        <taxon>Fungi</taxon>
        <taxon>Dikarya</taxon>
        <taxon>Ascomycota</taxon>
        <taxon>Pezizomycotina</taxon>
        <taxon>Dothideomycetes</taxon>
        <taxon>Dothideomycetidae</taxon>
        <taxon>Mycosphaerellales</taxon>
        <taxon>Teratosphaeriaceae</taxon>
        <taxon>Neohortaea</taxon>
    </lineage>
</organism>
<dbReference type="PANTHER" id="PTHR43380:SF1">
    <property type="entry name" value="2-OXOISOVALERATE DEHYDROGENASE SUBUNIT ALPHA, MITOCHONDRIAL"/>
    <property type="match status" value="1"/>
</dbReference>
<dbReference type="GO" id="GO:0003863">
    <property type="term" value="F:branched-chain 2-oxo acid dehydrogenase activity"/>
    <property type="evidence" value="ECO:0007669"/>
    <property type="project" value="UniProtKB-EC"/>
</dbReference>
<dbReference type="AlphaFoldDB" id="A0A6A6PR11"/>
<dbReference type="FunFam" id="3.40.50.970:FF:000015">
    <property type="entry name" value="2-oxoisovalerate dehydrogenase subunit alpha"/>
    <property type="match status" value="1"/>
</dbReference>
<dbReference type="GO" id="GO:0009083">
    <property type="term" value="P:branched-chain amino acid catabolic process"/>
    <property type="evidence" value="ECO:0007669"/>
    <property type="project" value="TreeGrafter"/>
</dbReference>
<reference evidence="11" key="1">
    <citation type="journal article" date="2020" name="Stud. Mycol.">
        <title>101 Dothideomycetes genomes: a test case for predicting lifestyles and emergence of pathogens.</title>
        <authorList>
            <person name="Haridas S."/>
            <person name="Albert R."/>
            <person name="Binder M."/>
            <person name="Bloem J."/>
            <person name="Labutti K."/>
            <person name="Salamov A."/>
            <person name="Andreopoulos B."/>
            <person name="Baker S."/>
            <person name="Barry K."/>
            <person name="Bills G."/>
            <person name="Bluhm B."/>
            <person name="Cannon C."/>
            <person name="Castanera R."/>
            <person name="Culley D."/>
            <person name="Daum C."/>
            <person name="Ezra D."/>
            <person name="Gonzalez J."/>
            <person name="Henrissat B."/>
            <person name="Kuo A."/>
            <person name="Liang C."/>
            <person name="Lipzen A."/>
            <person name="Lutzoni F."/>
            <person name="Magnuson J."/>
            <person name="Mondo S."/>
            <person name="Nolan M."/>
            <person name="Ohm R."/>
            <person name="Pangilinan J."/>
            <person name="Park H.-J."/>
            <person name="Ramirez L."/>
            <person name="Alfaro M."/>
            <person name="Sun H."/>
            <person name="Tritt A."/>
            <person name="Yoshinaga Y."/>
            <person name="Zwiers L.-H."/>
            <person name="Turgeon B."/>
            <person name="Goodwin S."/>
            <person name="Spatafora J."/>
            <person name="Crous P."/>
            <person name="Grigoriev I."/>
        </authorList>
    </citation>
    <scope>NUCLEOTIDE SEQUENCE</scope>
    <source>
        <strain evidence="11">CBS 113389</strain>
    </source>
</reference>
<keyword evidence="8" id="KW-0496">Mitochondrion</keyword>
<evidence type="ECO:0000256" key="9">
    <source>
        <dbReference type="RuleBase" id="RU365014"/>
    </source>
</evidence>
<name>A0A6A6PR11_9PEZI</name>
<evidence type="ECO:0000256" key="8">
    <source>
        <dbReference type="ARBA" id="ARBA00023128"/>
    </source>
</evidence>
<evidence type="ECO:0000256" key="5">
    <source>
        <dbReference type="ARBA" id="ARBA00022946"/>
    </source>
</evidence>
<dbReference type="InterPro" id="IPR050771">
    <property type="entry name" value="Alpha-ketoacid_DH_E1_comp"/>
</dbReference>
<dbReference type="EMBL" id="MU001636">
    <property type="protein sequence ID" value="KAF2482385.1"/>
    <property type="molecule type" value="Genomic_DNA"/>
</dbReference>
<evidence type="ECO:0000313" key="11">
    <source>
        <dbReference type="EMBL" id="KAF2482385.1"/>
    </source>
</evidence>
<keyword evidence="7 9" id="KW-0560">Oxidoreductase</keyword>